<dbReference type="InterPro" id="IPR037856">
    <property type="entry name" value="Sdc1/DPY30"/>
</dbReference>
<feature type="region of interest" description="Disordered" evidence="8">
    <location>
        <begin position="1"/>
        <end position="82"/>
    </location>
</feature>
<keyword evidence="10" id="KW-1185">Reference proteome</keyword>
<keyword evidence="5" id="KW-0804">Transcription</keyword>
<gene>
    <name evidence="9" type="ORF">DMAD_06698</name>
</gene>
<evidence type="ECO:0000256" key="1">
    <source>
        <dbReference type="ARBA" id="ARBA00004123"/>
    </source>
</evidence>
<accession>A0AAU9FRT0</accession>
<sequence>MMPVNETPLPAAAPATRMSASGAGPGPGPGAASVGGGAAGDGADFARLNAVGAQGSDQSMDDVPPPFASCRRPRPDPNSLPVRQYLDQTVGPILLHGMQALSRDRPSDPISYLATYLLKNKNRCDELNTESV</sequence>
<dbReference type="CDD" id="cd22965">
    <property type="entry name" value="DD_DPY30_SDC1"/>
    <property type="match status" value="1"/>
</dbReference>
<evidence type="ECO:0000256" key="3">
    <source>
        <dbReference type="ARBA" id="ARBA00022853"/>
    </source>
</evidence>
<evidence type="ECO:0000313" key="9">
    <source>
        <dbReference type="EMBL" id="BFF98558.1"/>
    </source>
</evidence>
<keyword evidence="6" id="KW-0539">Nucleus</keyword>
<dbReference type="InterPro" id="IPR007858">
    <property type="entry name" value="Dpy-30_motif"/>
</dbReference>
<evidence type="ECO:0000256" key="8">
    <source>
        <dbReference type="SAM" id="MobiDB-lite"/>
    </source>
</evidence>
<dbReference type="GO" id="GO:0006325">
    <property type="term" value="P:chromatin organization"/>
    <property type="evidence" value="ECO:0007669"/>
    <property type="project" value="UniProtKB-KW"/>
</dbReference>
<dbReference type="InterPro" id="IPR049629">
    <property type="entry name" value="DPY30_SDC1_DD"/>
</dbReference>
<evidence type="ECO:0000313" key="10">
    <source>
        <dbReference type="Proteomes" id="UP001500889"/>
    </source>
</evidence>
<dbReference type="Pfam" id="PF05186">
    <property type="entry name" value="Dpy-30"/>
    <property type="match status" value="1"/>
</dbReference>
<reference evidence="9 10" key="1">
    <citation type="submission" date="2024-02" db="EMBL/GenBank/DDBJ databases">
        <title>A chromosome-level genome assembly of Drosophila madeirensis, a fruit fly species endemic to Madeira island.</title>
        <authorList>
            <person name="Tomihara K."/>
            <person name="Llopart A."/>
            <person name="Yamamoto D."/>
        </authorList>
    </citation>
    <scope>NUCLEOTIDE SEQUENCE [LARGE SCALE GENOMIC DNA]</scope>
    <source>
        <strain evidence="9 10">RF1</strain>
    </source>
</reference>
<keyword evidence="4" id="KW-0805">Transcription regulation</keyword>
<dbReference type="EMBL" id="AP029265">
    <property type="protein sequence ID" value="BFF98558.1"/>
    <property type="molecule type" value="Genomic_DNA"/>
</dbReference>
<organism evidence="9 10">
    <name type="scientific">Drosophila madeirensis</name>
    <name type="common">Fruit fly</name>
    <dbReference type="NCBI Taxonomy" id="30013"/>
    <lineage>
        <taxon>Eukaryota</taxon>
        <taxon>Metazoa</taxon>
        <taxon>Ecdysozoa</taxon>
        <taxon>Arthropoda</taxon>
        <taxon>Hexapoda</taxon>
        <taxon>Insecta</taxon>
        <taxon>Pterygota</taxon>
        <taxon>Neoptera</taxon>
        <taxon>Endopterygota</taxon>
        <taxon>Diptera</taxon>
        <taxon>Brachycera</taxon>
        <taxon>Muscomorpha</taxon>
        <taxon>Ephydroidea</taxon>
        <taxon>Drosophilidae</taxon>
        <taxon>Drosophila</taxon>
        <taxon>Sophophora</taxon>
    </lineage>
</organism>
<name>A0AAU9FRT0_DROMD</name>
<comment type="subcellular location">
    <subcellularLocation>
        <location evidence="1">Nucleus</location>
    </subcellularLocation>
</comment>
<dbReference type="GO" id="GO:0048188">
    <property type="term" value="C:Set1C/COMPASS complex"/>
    <property type="evidence" value="ECO:0007669"/>
    <property type="project" value="InterPro"/>
</dbReference>
<dbReference type="PANTHER" id="PTHR23356">
    <property type="entry name" value="DPY30-RELATED"/>
    <property type="match status" value="1"/>
</dbReference>
<evidence type="ECO:0000256" key="7">
    <source>
        <dbReference type="ARBA" id="ARBA00044172"/>
    </source>
</evidence>
<protein>
    <recommendedName>
        <fullName evidence="7">Protein dpy-30 homolog</fullName>
    </recommendedName>
</protein>
<keyword evidence="3" id="KW-0156">Chromatin regulator</keyword>
<evidence type="ECO:0000256" key="4">
    <source>
        <dbReference type="ARBA" id="ARBA00023015"/>
    </source>
</evidence>
<dbReference type="FunFam" id="1.20.890.10:FF:000003">
    <property type="entry name" value="protein dpy-30 homolog"/>
    <property type="match status" value="1"/>
</dbReference>
<dbReference type="PANTHER" id="PTHR23356:SF16">
    <property type="entry name" value="DPY30 DOMAIN CONTAINING 2"/>
    <property type="match status" value="1"/>
</dbReference>
<proteinExistence type="inferred from homology"/>
<dbReference type="Proteomes" id="UP001500889">
    <property type="component" value="Chromosome J"/>
</dbReference>
<dbReference type="AlphaFoldDB" id="A0AAU9FRT0"/>
<evidence type="ECO:0000256" key="5">
    <source>
        <dbReference type="ARBA" id="ARBA00023163"/>
    </source>
</evidence>
<comment type="similarity">
    <text evidence="2">Belongs to the dpy-30 family.</text>
</comment>
<evidence type="ECO:0000256" key="6">
    <source>
        <dbReference type="ARBA" id="ARBA00023242"/>
    </source>
</evidence>
<dbReference type="Gene3D" id="1.20.890.10">
    <property type="entry name" value="cAMP-dependent protein kinase regulatory subunit, dimerization-anchoring domain"/>
    <property type="match status" value="1"/>
</dbReference>
<evidence type="ECO:0000256" key="2">
    <source>
        <dbReference type="ARBA" id="ARBA00010849"/>
    </source>
</evidence>